<dbReference type="SMART" id="SM00450">
    <property type="entry name" value="RHOD"/>
    <property type="match status" value="1"/>
</dbReference>
<dbReference type="InterPro" id="IPR001763">
    <property type="entry name" value="Rhodanese-like_dom"/>
</dbReference>
<dbReference type="PANTHER" id="PTHR44086:SF10">
    <property type="entry name" value="THIOSULFATE SULFURTRANSFERASE_RHODANESE-LIKE DOMAIN-CONTAINING PROTEIN 3"/>
    <property type="match status" value="1"/>
</dbReference>
<name>A0AAU9V552_EUPED</name>
<dbReference type="SUPFAM" id="SSF52821">
    <property type="entry name" value="Rhodanese/Cell cycle control phosphatase"/>
    <property type="match status" value="1"/>
</dbReference>
<dbReference type="Pfam" id="PF00581">
    <property type="entry name" value="Rhodanese"/>
    <property type="match status" value="1"/>
</dbReference>
<dbReference type="Proteomes" id="UP001153954">
    <property type="component" value="Unassembled WGS sequence"/>
</dbReference>
<proteinExistence type="predicted"/>
<dbReference type="PROSITE" id="PS50206">
    <property type="entry name" value="RHODANESE_3"/>
    <property type="match status" value="1"/>
</dbReference>
<evidence type="ECO:0000313" key="2">
    <source>
        <dbReference type="EMBL" id="CAH2105337.1"/>
    </source>
</evidence>
<gene>
    <name evidence="2" type="ORF">EEDITHA_LOCUS19609</name>
</gene>
<dbReference type="EMBL" id="CAKOGL010000028">
    <property type="protein sequence ID" value="CAH2105337.1"/>
    <property type="molecule type" value="Genomic_DNA"/>
</dbReference>
<feature type="domain" description="Rhodanese" evidence="1">
    <location>
        <begin position="75"/>
        <end position="174"/>
    </location>
</feature>
<keyword evidence="3" id="KW-1185">Reference proteome</keyword>
<comment type="caution">
    <text evidence="2">The sequence shown here is derived from an EMBL/GenBank/DDBJ whole genome shotgun (WGS) entry which is preliminary data.</text>
</comment>
<dbReference type="AlphaFoldDB" id="A0AAU9V552"/>
<dbReference type="InterPro" id="IPR036873">
    <property type="entry name" value="Rhodanese-like_dom_sf"/>
</dbReference>
<evidence type="ECO:0000259" key="1">
    <source>
        <dbReference type="PROSITE" id="PS50206"/>
    </source>
</evidence>
<evidence type="ECO:0000313" key="3">
    <source>
        <dbReference type="Proteomes" id="UP001153954"/>
    </source>
</evidence>
<sequence length="174" mass="19976">MLRYIFKRPVCISSLKSLNFFTSQAVKPIGSKNYANSTTIRLEMSQAIPFRRFYSEKARNEEVVVDYDYVKTATTNQKIVLIDVREPDEVKEHGKIPSSVNIPLGNVSTALGTMSEKEFEIFYNIPKPTEETEIIFYCMIGKRSGMAQQNAINLGYKNVKNYLGSWLDWKSKTH</sequence>
<accession>A0AAU9V552</accession>
<dbReference type="PANTHER" id="PTHR44086">
    <property type="entry name" value="THIOSULFATE SULFURTRANSFERASE RDL2, MITOCHONDRIAL-RELATED"/>
    <property type="match status" value="1"/>
</dbReference>
<dbReference type="Gene3D" id="3.40.250.10">
    <property type="entry name" value="Rhodanese-like domain"/>
    <property type="match status" value="1"/>
</dbReference>
<organism evidence="2 3">
    <name type="scientific">Euphydryas editha</name>
    <name type="common">Edith's checkerspot</name>
    <dbReference type="NCBI Taxonomy" id="104508"/>
    <lineage>
        <taxon>Eukaryota</taxon>
        <taxon>Metazoa</taxon>
        <taxon>Ecdysozoa</taxon>
        <taxon>Arthropoda</taxon>
        <taxon>Hexapoda</taxon>
        <taxon>Insecta</taxon>
        <taxon>Pterygota</taxon>
        <taxon>Neoptera</taxon>
        <taxon>Endopterygota</taxon>
        <taxon>Lepidoptera</taxon>
        <taxon>Glossata</taxon>
        <taxon>Ditrysia</taxon>
        <taxon>Papilionoidea</taxon>
        <taxon>Nymphalidae</taxon>
        <taxon>Nymphalinae</taxon>
        <taxon>Euphydryas</taxon>
    </lineage>
</organism>
<reference evidence="2" key="1">
    <citation type="submission" date="2022-03" db="EMBL/GenBank/DDBJ databases">
        <authorList>
            <person name="Tunstrom K."/>
        </authorList>
    </citation>
    <scope>NUCLEOTIDE SEQUENCE</scope>
</reference>
<protein>
    <recommendedName>
        <fullName evidence="1">Rhodanese domain-containing protein</fullName>
    </recommendedName>
</protein>